<dbReference type="EMBL" id="KZ857537">
    <property type="protein sequence ID" value="RDX40777.1"/>
    <property type="molecule type" value="Genomic_DNA"/>
</dbReference>
<dbReference type="AlphaFoldDB" id="A0A371CKK2"/>
<proteinExistence type="predicted"/>
<evidence type="ECO:0000256" key="1">
    <source>
        <dbReference type="SAM" id="MobiDB-lite"/>
    </source>
</evidence>
<organism evidence="2 3">
    <name type="scientific">Lentinus brumalis</name>
    <dbReference type="NCBI Taxonomy" id="2498619"/>
    <lineage>
        <taxon>Eukaryota</taxon>
        <taxon>Fungi</taxon>
        <taxon>Dikarya</taxon>
        <taxon>Basidiomycota</taxon>
        <taxon>Agaricomycotina</taxon>
        <taxon>Agaricomycetes</taxon>
        <taxon>Polyporales</taxon>
        <taxon>Polyporaceae</taxon>
        <taxon>Lentinus</taxon>
    </lineage>
</organism>
<dbReference type="Proteomes" id="UP000256964">
    <property type="component" value="Unassembled WGS sequence"/>
</dbReference>
<feature type="region of interest" description="Disordered" evidence="1">
    <location>
        <begin position="1"/>
        <end position="75"/>
    </location>
</feature>
<evidence type="ECO:0000313" key="2">
    <source>
        <dbReference type="EMBL" id="RDX40777.1"/>
    </source>
</evidence>
<feature type="region of interest" description="Disordered" evidence="1">
    <location>
        <begin position="94"/>
        <end position="184"/>
    </location>
</feature>
<feature type="compositionally biased region" description="Pro residues" evidence="1">
    <location>
        <begin position="102"/>
        <end position="112"/>
    </location>
</feature>
<sequence length="314" mass="34448">MVSHPTHEPLSPSTRSHRHQGQGQEAARVVPPTSGMAAETDHEEDEEFLSASESPDTTPPPTPVATPVVYDRNQRRVRGQTIVNITVNATTAPVTVQTGDLPPTPPVAPPLASPVRRDTTNAATVRSPRSARGSHPSAAYYASPSTPSTPRRRAHGPDYDRLPLPTPPRPVPSRTAARTDTEAANRRMREIERALEEFRLEQAHRQDTGDTRMSAERAATEGAAVGPSIIDPADEHIDPPEIGRRKWYVAIVGSKVGIFKHYPELARYTAYRCVDSGTQNMPDLRTKDSYLPNRMDRGIRMVVPIAADRTAAKY</sequence>
<evidence type="ECO:0000313" key="3">
    <source>
        <dbReference type="Proteomes" id="UP000256964"/>
    </source>
</evidence>
<name>A0A371CKK2_9APHY</name>
<keyword evidence="3" id="KW-1185">Reference proteome</keyword>
<accession>A0A371CKK2</accession>
<protein>
    <submittedName>
        <fullName evidence="2">Uncharacterized protein</fullName>
    </submittedName>
</protein>
<reference evidence="2 3" key="1">
    <citation type="journal article" date="2018" name="Biotechnol. Biofuels">
        <title>Integrative visual omics of the white-rot fungus Polyporus brumalis exposes the biotechnological potential of its oxidative enzymes for delignifying raw plant biomass.</title>
        <authorList>
            <person name="Miyauchi S."/>
            <person name="Rancon A."/>
            <person name="Drula E."/>
            <person name="Hage H."/>
            <person name="Chaduli D."/>
            <person name="Favel A."/>
            <person name="Grisel S."/>
            <person name="Henrissat B."/>
            <person name="Herpoel-Gimbert I."/>
            <person name="Ruiz-Duenas F.J."/>
            <person name="Chevret D."/>
            <person name="Hainaut M."/>
            <person name="Lin J."/>
            <person name="Wang M."/>
            <person name="Pangilinan J."/>
            <person name="Lipzen A."/>
            <person name="Lesage-Meessen L."/>
            <person name="Navarro D."/>
            <person name="Riley R."/>
            <person name="Grigoriev I.V."/>
            <person name="Zhou S."/>
            <person name="Raouche S."/>
            <person name="Rosso M.N."/>
        </authorList>
    </citation>
    <scope>NUCLEOTIDE SEQUENCE [LARGE SCALE GENOMIC DNA]</scope>
    <source>
        <strain evidence="2 3">BRFM 1820</strain>
    </source>
</reference>
<gene>
    <name evidence="2" type="ORF">OH76DRAFT_1423493</name>
</gene>
<feature type="compositionally biased region" description="Low complexity" evidence="1">
    <location>
        <begin position="136"/>
        <end position="149"/>
    </location>
</feature>